<evidence type="ECO:0000313" key="2">
    <source>
        <dbReference type="Proteomes" id="UP001597062"/>
    </source>
</evidence>
<organism evidence="1 2">
    <name type="scientific">Tenacibaculum geojense</name>
    <dbReference type="NCBI Taxonomy" id="915352"/>
    <lineage>
        <taxon>Bacteria</taxon>
        <taxon>Pseudomonadati</taxon>
        <taxon>Bacteroidota</taxon>
        <taxon>Flavobacteriia</taxon>
        <taxon>Flavobacteriales</taxon>
        <taxon>Flavobacteriaceae</taxon>
        <taxon>Tenacibaculum</taxon>
    </lineage>
</organism>
<keyword evidence="2" id="KW-1185">Reference proteome</keyword>
<evidence type="ECO:0008006" key="3">
    <source>
        <dbReference type="Google" id="ProtNLM"/>
    </source>
</evidence>
<dbReference type="Proteomes" id="UP001597062">
    <property type="component" value="Unassembled WGS sequence"/>
</dbReference>
<protein>
    <recommendedName>
        <fullName evidence="3">Ppx/GppA phosphatase domain-containing protein</fullName>
    </recommendedName>
</protein>
<comment type="caution">
    <text evidence="1">The sequence shown here is derived from an EMBL/GenBank/DDBJ whole genome shotgun (WGS) entry which is preliminary data.</text>
</comment>
<name>A0ABW3JQS2_9FLAO</name>
<sequence length="320" mass="36091">MKRFSFLIIFIVTVFSLVSWVKKIENDSLFKKSTIVFQDQIVSGSKKSEFKYQPIKPINGKLKGVVELGASGFNSFIINVDADKNWEIKHKEYGNSFVAESATNALEIQNKLKKYIQNIIDFGVEADQIHFVISSGAAKVNITKNIKAALNKMGYVVNDVTAEQEAQYALKAVLPQKYEQTAFVIDIGSGNTKISYVNEDKIIGLETYGAKYFLKNIEDKIVYDDVYTRTKTLPKQRLIQSFIIGGVPYQMAKSLRKGNERYTVLNKDISTYEEVVGKKGKKVACGLNIFKAINEASQTNTVVFDWDANFTIGFLLEQPY</sequence>
<gene>
    <name evidence="1" type="ORF">ACFQ1U_03320</name>
</gene>
<proteinExistence type="predicted"/>
<evidence type="ECO:0000313" key="1">
    <source>
        <dbReference type="EMBL" id="MFD0992225.1"/>
    </source>
</evidence>
<accession>A0ABW3JQS2</accession>
<reference evidence="2" key="1">
    <citation type="journal article" date="2019" name="Int. J. Syst. Evol. Microbiol.">
        <title>The Global Catalogue of Microorganisms (GCM) 10K type strain sequencing project: providing services to taxonomists for standard genome sequencing and annotation.</title>
        <authorList>
            <consortium name="The Broad Institute Genomics Platform"/>
            <consortium name="The Broad Institute Genome Sequencing Center for Infectious Disease"/>
            <person name="Wu L."/>
            <person name="Ma J."/>
        </authorList>
    </citation>
    <scope>NUCLEOTIDE SEQUENCE [LARGE SCALE GENOMIC DNA]</scope>
    <source>
        <strain evidence="2">CCUG 60527</strain>
    </source>
</reference>
<dbReference type="EMBL" id="JBHTJR010000020">
    <property type="protein sequence ID" value="MFD0992225.1"/>
    <property type="molecule type" value="Genomic_DNA"/>
</dbReference>
<dbReference type="RefSeq" id="WP_386105293.1">
    <property type="nucleotide sequence ID" value="NZ_JBHTJR010000020.1"/>
</dbReference>